<dbReference type="GO" id="GO:0005886">
    <property type="term" value="C:plasma membrane"/>
    <property type="evidence" value="ECO:0007669"/>
    <property type="project" value="UniProtKB-SubCell"/>
</dbReference>
<dbReference type="PROSITE" id="PS50850">
    <property type="entry name" value="MFS"/>
    <property type="match status" value="1"/>
</dbReference>
<dbReference type="PANTHER" id="PTHR23528:SF1">
    <property type="entry name" value="MAJOR FACILITATOR SUPERFAMILY (MFS) PROFILE DOMAIN-CONTAINING PROTEIN"/>
    <property type="match status" value="1"/>
</dbReference>
<dbReference type="Proteomes" id="UP000045782">
    <property type="component" value="Unassembled WGS sequence"/>
</dbReference>
<evidence type="ECO:0000259" key="5">
    <source>
        <dbReference type="PROSITE" id="PS50850"/>
    </source>
</evidence>
<reference evidence="6 7" key="1">
    <citation type="submission" date="2015-03" db="EMBL/GenBank/DDBJ databases">
        <authorList>
            <person name="Murphy D."/>
        </authorList>
    </citation>
    <scope>NUCLEOTIDE SEQUENCE [LARGE SCALE GENOMIC DNA]</scope>
    <source>
        <strain evidence="6 7">PAP088</strain>
    </source>
</reference>
<dbReference type="EMBL" id="CSWP01000003">
    <property type="protein sequence ID" value="CPV45935.1"/>
    <property type="molecule type" value="Genomic_DNA"/>
</dbReference>
<keyword evidence="4" id="KW-0472">Membrane</keyword>
<gene>
    <name evidence="6" type="ORF">ERS075579_01702</name>
</gene>
<dbReference type="InterPro" id="IPR020846">
    <property type="entry name" value="MFS_dom"/>
</dbReference>
<dbReference type="Gene3D" id="1.20.1250.20">
    <property type="entry name" value="MFS general substrate transporter like domains"/>
    <property type="match status" value="2"/>
</dbReference>
<keyword evidence="2" id="KW-0812">Transmembrane</keyword>
<dbReference type="Pfam" id="PF07690">
    <property type="entry name" value="MFS_1"/>
    <property type="match status" value="1"/>
</dbReference>
<evidence type="ECO:0000313" key="6">
    <source>
        <dbReference type="EMBL" id="CPV45935.1"/>
    </source>
</evidence>
<dbReference type="GO" id="GO:0022857">
    <property type="term" value="F:transmembrane transporter activity"/>
    <property type="evidence" value="ECO:0007669"/>
    <property type="project" value="InterPro"/>
</dbReference>
<dbReference type="CDD" id="cd06174">
    <property type="entry name" value="MFS"/>
    <property type="match status" value="1"/>
</dbReference>
<accession>A0A0U0ZLK3</accession>
<dbReference type="AlphaFoldDB" id="A0A0U0ZLK3"/>
<dbReference type="PANTHER" id="PTHR23528">
    <property type="match status" value="1"/>
</dbReference>
<protein>
    <submittedName>
        <fullName evidence="6">Major facilitator superfamily</fullName>
    </submittedName>
</protein>
<dbReference type="InterPro" id="IPR011701">
    <property type="entry name" value="MFS"/>
</dbReference>
<organism evidence="6 7">
    <name type="scientific">Mycobacteroides abscessus</name>
    <dbReference type="NCBI Taxonomy" id="36809"/>
    <lineage>
        <taxon>Bacteria</taxon>
        <taxon>Bacillati</taxon>
        <taxon>Actinomycetota</taxon>
        <taxon>Actinomycetes</taxon>
        <taxon>Mycobacteriales</taxon>
        <taxon>Mycobacteriaceae</taxon>
        <taxon>Mycobacteroides</taxon>
    </lineage>
</organism>
<evidence type="ECO:0000256" key="2">
    <source>
        <dbReference type="ARBA" id="ARBA00022692"/>
    </source>
</evidence>
<comment type="subcellular location">
    <subcellularLocation>
        <location evidence="1">Cell membrane</location>
        <topology evidence="1">Multi-pass membrane protein</topology>
    </subcellularLocation>
</comment>
<keyword evidence="3" id="KW-1133">Transmembrane helix</keyword>
<evidence type="ECO:0000313" key="7">
    <source>
        <dbReference type="Proteomes" id="UP000045782"/>
    </source>
</evidence>
<sequence length="419" mass="44225">MATETPDICPQADIRTAQPRAFLPVFLLAYFASAVALLAAGGVSIPLRLAELDPAHKTQALSLTMALGGIAIIAVTPPLGHLSDTSTSRFGIRRPYLVGGTLVGALGLTALATAPSVGGVVVGWCITQIGFAATLVVFNALLADQISIAIRARVAAVFGISTSLAPVVGSVFINVLPNDPRWWFGLPAVMALICNGVAAAILRDTVRTRRGPRSWQQILSSYWINPRKYQDFAWAWICRLFVTMSVLLVTVYMLYIVAGTLGLSEHEAAAKYGVIIGAFLITNTLTAAVSAWWSDRTGRRKGIVWTSCVITAVGLVILLLFKDFHALLLGAAVIGAGQGAYAAVDLALMTEVLPETESSGKDLGVVAMAYLLPQLLVPLLATALFGMHSAQGDFSILYIASMVLSVLGGLAVLPIKAVR</sequence>
<name>A0A0U0ZLK3_9MYCO</name>
<dbReference type="RefSeq" id="WP_016893140.1">
    <property type="nucleotide sequence ID" value="NZ_CSWP01000003.1"/>
</dbReference>
<evidence type="ECO:0000256" key="1">
    <source>
        <dbReference type="ARBA" id="ARBA00004651"/>
    </source>
</evidence>
<dbReference type="InterPro" id="IPR036259">
    <property type="entry name" value="MFS_trans_sf"/>
</dbReference>
<evidence type="ECO:0000256" key="4">
    <source>
        <dbReference type="ARBA" id="ARBA00023136"/>
    </source>
</evidence>
<dbReference type="SUPFAM" id="SSF103473">
    <property type="entry name" value="MFS general substrate transporter"/>
    <property type="match status" value="1"/>
</dbReference>
<feature type="domain" description="Major facilitator superfamily (MFS) profile" evidence="5">
    <location>
        <begin position="231"/>
        <end position="419"/>
    </location>
</feature>
<evidence type="ECO:0000256" key="3">
    <source>
        <dbReference type="ARBA" id="ARBA00022989"/>
    </source>
</evidence>
<proteinExistence type="predicted"/>